<dbReference type="InterPro" id="IPR029063">
    <property type="entry name" value="SAM-dependent_MTases_sf"/>
</dbReference>
<sequence>MNASSVPEHLAIIDATAWPSVAAVPGGRLDRWRAGRAEARFAAACANAGIRVDGAAPDVVVDYAEVFQRVAANGWVGLAEGYLAGEWHTPDSERLVQVLRKLVQSGYVPSTLRVAPARSHESGEVPPSLIQHYAGDGVSPFQGHFATGVPTRERVRVKSYARGAGHGNEPARHFVDVTEIAAPQDEGTTRSDLADAQARSVAMLLQAAGVRDLSRVLEYPASGPAVTLAAGAKVECVTNSPESADALREQFTFAGVPGQVRVKRLGRGYDAAVSLEHFETLSDDDKAEFLTQLGSAVAPGGKVAIQTIVAGPEMNKAARAALASLRAYVWPGLSYASTETLARIVDRKTGLRIIAETHAPQHLATSLGLQRATFDSHLRDAAADGFDPVYRRLWVWQLALRQALAELRMIDLTQLTLTARNRRGRR</sequence>
<dbReference type="AlphaFoldDB" id="A0A269PEA8"/>
<comment type="caution">
    <text evidence="1">The sequence shown here is derived from an EMBL/GenBank/DDBJ whole genome shotgun (WGS) entry which is preliminary data.</text>
</comment>
<dbReference type="PANTHER" id="PTHR43667:SF2">
    <property type="entry name" value="FATTY ACID C-METHYL TRANSFERASE"/>
    <property type="match status" value="1"/>
</dbReference>
<accession>A0A269PEA8</accession>
<gene>
    <name evidence="1" type="ORF">CIG21_05435</name>
</gene>
<dbReference type="Gene3D" id="3.40.50.150">
    <property type="entry name" value="Vaccinia Virus protein VP39"/>
    <property type="match status" value="1"/>
</dbReference>
<dbReference type="InterPro" id="IPR050723">
    <property type="entry name" value="CFA/CMAS"/>
</dbReference>
<dbReference type="PANTHER" id="PTHR43667">
    <property type="entry name" value="CYCLOPROPANE-FATTY-ACYL-PHOSPHOLIPID SYNTHASE"/>
    <property type="match status" value="1"/>
</dbReference>
<evidence type="ECO:0000313" key="1">
    <source>
        <dbReference type="EMBL" id="PAJ70340.1"/>
    </source>
</evidence>
<evidence type="ECO:0008006" key="3">
    <source>
        <dbReference type="Google" id="ProtNLM"/>
    </source>
</evidence>
<dbReference type="EMBL" id="NQMQ01000010">
    <property type="protein sequence ID" value="PAJ70340.1"/>
    <property type="molecule type" value="Genomic_DNA"/>
</dbReference>
<dbReference type="Pfam" id="PF02353">
    <property type="entry name" value="CMAS"/>
    <property type="match status" value="1"/>
</dbReference>
<reference evidence="1 2" key="1">
    <citation type="submission" date="2017-08" db="EMBL/GenBank/DDBJ databases">
        <authorList>
            <person name="de Groot N.N."/>
        </authorList>
    </citation>
    <scope>NUCLEOTIDE SEQUENCE [LARGE SCALE GENOMIC DNA]</scope>
    <source>
        <strain evidence="1 2">NBT06-6</strain>
    </source>
</reference>
<evidence type="ECO:0000313" key="2">
    <source>
        <dbReference type="Proteomes" id="UP000215771"/>
    </source>
</evidence>
<proteinExistence type="predicted"/>
<dbReference type="SUPFAM" id="SSF53335">
    <property type="entry name" value="S-adenosyl-L-methionine-dependent methyltransferases"/>
    <property type="match status" value="1"/>
</dbReference>
<dbReference type="Proteomes" id="UP000215771">
    <property type="component" value="Unassembled WGS sequence"/>
</dbReference>
<protein>
    <recommendedName>
        <fullName evidence="3">SAM-dependent methyltransferase</fullName>
    </recommendedName>
</protein>
<organism evidence="1 2">
    <name type="scientific">Corynebacterium hadale</name>
    <dbReference type="NCBI Taxonomy" id="2026255"/>
    <lineage>
        <taxon>Bacteria</taxon>
        <taxon>Bacillati</taxon>
        <taxon>Actinomycetota</taxon>
        <taxon>Actinomycetes</taxon>
        <taxon>Mycobacteriales</taxon>
        <taxon>Corynebacteriaceae</taxon>
        <taxon>Corynebacterium</taxon>
    </lineage>
</organism>
<name>A0A269PEA8_9CORY</name>